<feature type="domain" description="Peptidase M16 C-terminal" evidence="11">
    <location>
        <begin position="688"/>
        <end position="867"/>
    </location>
</feature>
<evidence type="ECO:0000313" key="13">
    <source>
        <dbReference type="Proteomes" id="UP000029538"/>
    </source>
</evidence>
<protein>
    <submittedName>
        <fullName evidence="12">Peptidase M16</fullName>
    </submittedName>
</protein>
<evidence type="ECO:0000256" key="1">
    <source>
        <dbReference type="ARBA" id="ARBA00001947"/>
    </source>
</evidence>
<dbReference type="RefSeq" id="WP_036882880.1">
    <property type="nucleotide sequence ID" value="NZ_JRNR01000034.1"/>
</dbReference>
<dbReference type="PANTHER" id="PTHR43690">
    <property type="entry name" value="NARDILYSIN"/>
    <property type="match status" value="1"/>
</dbReference>
<evidence type="ECO:0000256" key="5">
    <source>
        <dbReference type="ARBA" id="ARBA00022801"/>
    </source>
</evidence>
<evidence type="ECO:0000259" key="11">
    <source>
        <dbReference type="Pfam" id="PF05193"/>
    </source>
</evidence>
<evidence type="ECO:0000256" key="7">
    <source>
        <dbReference type="ARBA" id="ARBA00023049"/>
    </source>
</evidence>
<dbReference type="SUPFAM" id="SSF63411">
    <property type="entry name" value="LuxS/MPP-like metallohydrolase"/>
    <property type="match status" value="4"/>
</dbReference>
<accession>A0A096ARB2</accession>
<keyword evidence="4" id="KW-0479">Metal-binding</keyword>
<proteinExistence type="inferred from homology"/>
<evidence type="ECO:0000256" key="6">
    <source>
        <dbReference type="ARBA" id="ARBA00022833"/>
    </source>
</evidence>
<name>A0A096ARB2_9BACT</name>
<evidence type="ECO:0000259" key="10">
    <source>
        <dbReference type="Pfam" id="PF00675"/>
    </source>
</evidence>
<evidence type="ECO:0000256" key="8">
    <source>
        <dbReference type="RuleBase" id="RU004447"/>
    </source>
</evidence>
<comment type="caution">
    <text evidence="12">The sequence shown here is derived from an EMBL/GenBank/DDBJ whole genome shotgun (WGS) entry which is preliminary data.</text>
</comment>
<dbReference type="AlphaFoldDB" id="A0A096ARB2"/>
<gene>
    <name evidence="12" type="ORF">HMPREF0654_04470</name>
</gene>
<sequence>MRKLIIIILACIACNVSAQEKVIEMDKTIRKGILSNGMTYYIRHNHQTKGVADFYIAQKVGSIQEEPHQRGLAHFLEHMAFNGTCNFPGDSIKPGIVKWCESVGIKFGTNLNAYTSVDQTVYNISAAPINREGVIDSCLLILHDWSHDLLLADKEIDRERGVIEEEWRSRRIGMAMQRLAEKSMPVIYAGTKYADCMPIGDMNIVRNFPYQALRDYYHKWYRPDLQALIIVGDIDEDIMEAKIKKLFGSIPAPINPAERIYYPVSDNKKMILYTATDKEQPTVNFTLYMKRDVTPRNQRNTLQAYTDDYKTSIVRMIINDRLEALTRATDAPLISASVRDGNFFMSSTKDVFELSGVFKEGKVNEGIQLLTGEVERARTNGFTESELKRGKAEMLSYAESGYNDRINRRNGDFVEACVENFLEEAPIIDPEKELAIVKKLDETITLDDINQMAKEIITNKNQVVTLFGPDKETFKMPTAKNIEKLILKAQRKTYEPYAEKELADKLIEKLPTPGRILSEKEYKYGYREITLSNGLCVYVRPTDFEADEVNLKLFSMGGKNMYKDEDMPNLTYLISGATIGGAGQFDDLTLEKMLAGKTATVSPFIDDETEGMTGSSNIKDMKTLFELVYLYFTQPRKDIEAFKNMMEQQEEFLTNAHANPMIAYNDTLHAVAYGTQRLESMNSKLLKKVNYDRIMQIYKERFANAADFKLILTGNIDLQKLRPLLCQYMATLPTGGAIEKVGTHGANLIDGDTLHIFKKEQKTPSATTTIIIKGKMKYNNRNELIMDAIGQLLRIVYTEKVREEKGGTYSIQAEGSMQHHPHDEAMLRIAFQTAPEKYAELIPIVYQQLEKMAAEGPSQEDLDKVKAYELKIYNQVLRMNNYWEYVVYSDLFNNIDVDTEFKSIVESMTRQDIQTTLQELLKQKNRIEVTMTN</sequence>
<reference evidence="12 13" key="1">
    <citation type="submission" date="2014-07" db="EMBL/GenBank/DDBJ databases">
        <authorList>
            <person name="McCorrison J."/>
            <person name="Sanka R."/>
            <person name="Torralba M."/>
            <person name="Gillis M."/>
            <person name="Haft D.H."/>
            <person name="Methe B."/>
            <person name="Sutton G."/>
            <person name="Nelson K.E."/>
        </authorList>
    </citation>
    <scope>NUCLEOTIDE SEQUENCE [LARGE SCALE GENOMIC DNA]</scope>
    <source>
        <strain evidence="12 13">DNF00882</strain>
    </source>
</reference>
<dbReference type="InterPro" id="IPR007863">
    <property type="entry name" value="Peptidase_M16_C"/>
</dbReference>
<dbReference type="InterPro" id="IPR050626">
    <property type="entry name" value="Peptidase_M16"/>
</dbReference>
<dbReference type="PROSITE" id="PS00143">
    <property type="entry name" value="INSULINASE"/>
    <property type="match status" value="1"/>
</dbReference>
<feature type="domain" description="Peptidase M16 N-terminal" evidence="10">
    <location>
        <begin position="56"/>
        <end position="167"/>
    </location>
</feature>
<dbReference type="Pfam" id="PF05193">
    <property type="entry name" value="Peptidase_M16_C"/>
    <property type="match status" value="2"/>
</dbReference>
<evidence type="ECO:0000256" key="4">
    <source>
        <dbReference type="ARBA" id="ARBA00022723"/>
    </source>
</evidence>
<comment type="cofactor">
    <cofactor evidence="1">
        <name>Zn(2+)</name>
        <dbReference type="ChEBI" id="CHEBI:29105"/>
    </cofactor>
</comment>
<feature type="chain" id="PRO_5001915525" evidence="9">
    <location>
        <begin position="19"/>
        <end position="933"/>
    </location>
</feature>
<keyword evidence="5" id="KW-0378">Hydrolase</keyword>
<dbReference type="Proteomes" id="UP000029538">
    <property type="component" value="Unassembled WGS sequence"/>
</dbReference>
<dbReference type="InterPro" id="IPR011249">
    <property type="entry name" value="Metalloenz_LuxS/M16"/>
</dbReference>
<dbReference type="GO" id="GO:0046872">
    <property type="term" value="F:metal ion binding"/>
    <property type="evidence" value="ECO:0007669"/>
    <property type="project" value="UniProtKB-KW"/>
</dbReference>
<keyword evidence="3" id="KW-0645">Protease</keyword>
<dbReference type="GO" id="GO:0004222">
    <property type="term" value="F:metalloendopeptidase activity"/>
    <property type="evidence" value="ECO:0007669"/>
    <property type="project" value="InterPro"/>
</dbReference>
<dbReference type="InterPro" id="IPR001431">
    <property type="entry name" value="Pept_M16_Zn_BS"/>
</dbReference>
<feature type="signal peptide" evidence="9">
    <location>
        <begin position="1"/>
        <end position="18"/>
    </location>
</feature>
<dbReference type="PANTHER" id="PTHR43690:SF17">
    <property type="entry name" value="PROTEIN YHJJ"/>
    <property type="match status" value="1"/>
</dbReference>
<evidence type="ECO:0000313" key="12">
    <source>
        <dbReference type="EMBL" id="KGF49633.1"/>
    </source>
</evidence>
<keyword evidence="7" id="KW-0482">Metalloprotease</keyword>
<organism evidence="12 13">
    <name type="scientific">Prevotella disiens DNF00882</name>
    <dbReference type="NCBI Taxonomy" id="1401075"/>
    <lineage>
        <taxon>Bacteria</taxon>
        <taxon>Pseudomonadati</taxon>
        <taxon>Bacteroidota</taxon>
        <taxon>Bacteroidia</taxon>
        <taxon>Bacteroidales</taxon>
        <taxon>Prevotellaceae</taxon>
        <taxon>Prevotella</taxon>
    </lineage>
</organism>
<evidence type="ECO:0000256" key="9">
    <source>
        <dbReference type="SAM" id="SignalP"/>
    </source>
</evidence>
<keyword evidence="9" id="KW-0732">Signal</keyword>
<evidence type="ECO:0000256" key="2">
    <source>
        <dbReference type="ARBA" id="ARBA00007261"/>
    </source>
</evidence>
<dbReference type="InterPro" id="IPR011765">
    <property type="entry name" value="Pept_M16_N"/>
</dbReference>
<dbReference type="GO" id="GO:0006508">
    <property type="term" value="P:proteolysis"/>
    <property type="evidence" value="ECO:0007669"/>
    <property type="project" value="UniProtKB-KW"/>
</dbReference>
<dbReference type="Gene3D" id="3.30.830.10">
    <property type="entry name" value="Metalloenzyme, LuxS/M16 peptidase-like"/>
    <property type="match status" value="4"/>
</dbReference>
<comment type="similarity">
    <text evidence="2 8">Belongs to the peptidase M16 family.</text>
</comment>
<dbReference type="EMBL" id="JRNR01000034">
    <property type="protein sequence ID" value="KGF49633.1"/>
    <property type="molecule type" value="Genomic_DNA"/>
</dbReference>
<keyword evidence="6" id="KW-0862">Zinc</keyword>
<evidence type="ECO:0000256" key="3">
    <source>
        <dbReference type="ARBA" id="ARBA00022670"/>
    </source>
</evidence>
<dbReference type="Pfam" id="PF00675">
    <property type="entry name" value="Peptidase_M16"/>
    <property type="match status" value="1"/>
</dbReference>
<feature type="domain" description="Peptidase M16 C-terminal" evidence="11">
    <location>
        <begin position="208"/>
        <end position="393"/>
    </location>
</feature>